<comment type="function">
    <text evidence="1">Catalyzes the phosphorylation of riboflavin to FMN followed by the adenylation of FMN to FAD.</text>
</comment>
<dbReference type="InterPro" id="IPR002606">
    <property type="entry name" value="Riboflavin_kinase_bac"/>
</dbReference>
<evidence type="ECO:0000256" key="15">
    <source>
        <dbReference type="PIRNR" id="PIRNR004491"/>
    </source>
</evidence>
<keyword evidence="10 15" id="KW-0274">FAD</keyword>
<comment type="catalytic activity">
    <reaction evidence="13 15">
        <text>riboflavin + ATP = FMN + ADP + H(+)</text>
        <dbReference type="Rhea" id="RHEA:14357"/>
        <dbReference type="ChEBI" id="CHEBI:15378"/>
        <dbReference type="ChEBI" id="CHEBI:30616"/>
        <dbReference type="ChEBI" id="CHEBI:57986"/>
        <dbReference type="ChEBI" id="CHEBI:58210"/>
        <dbReference type="ChEBI" id="CHEBI:456216"/>
        <dbReference type="EC" id="2.7.1.26"/>
    </reaction>
</comment>
<keyword evidence="6 15" id="KW-0808">Transferase</keyword>
<evidence type="ECO:0000256" key="4">
    <source>
        <dbReference type="ARBA" id="ARBA00022630"/>
    </source>
</evidence>
<dbReference type="InterPro" id="IPR015865">
    <property type="entry name" value="Riboflavin_kinase_bac/euk"/>
</dbReference>
<dbReference type="EC" id="2.7.7.2" evidence="15"/>
<dbReference type="OrthoDB" id="9803667at2"/>
<evidence type="ECO:0000256" key="11">
    <source>
        <dbReference type="ARBA" id="ARBA00022840"/>
    </source>
</evidence>
<evidence type="ECO:0000256" key="2">
    <source>
        <dbReference type="ARBA" id="ARBA00004726"/>
    </source>
</evidence>
<proteinExistence type="inferred from homology"/>
<dbReference type="UniPathway" id="UPA00277">
    <property type="reaction ID" value="UER00407"/>
</dbReference>
<dbReference type="GO" id="GO:0006747">
    <property type="term" value="P:FAD biosynthetic process"/>
    <property type="evidence" value="ECO:0007669"/>
    <property type="project" value="UniProtKB-UniRule"/>
</dbReference>
<dbReference type="CDD" id="cd02064">
    <property type="entry name" value="FAD_synthetase_N"/>
    <property type="match status" value="1"/>
</dbReference>
<dbReference type="GO" id="GO:0005524">
    <property type="term" value="F:ATP binding"/>
    <property type="evidence" value="ECO:0007669"/>
    <property type="project" value="UniProtKB-UniRule"/>
</dbReference>
<keyword evidence="4 15" id="KW-0285">Flavoprotein</keyword>
<dbReference type="GO" id="GO:0003919">
    <property type="term" value="F:FMN adenylyltransferase activity"/>
    <property type="evidence" value="ECO:0007669"/>
    <property type="project" value="UniProtKB-UniRule"/>
</dbReference>
<dbReference type="STRING" id="1118202.SAMN05443429_11035"/>
<dbReference type="RefSeq" id="WP_073180635.1">
    <property type="nucleotide sequence ID" value="NZ_FQYI01000010.1"/>
</dbReference>
<dbReference type="Pfam" id="PF01687">
    <property type="entry name" value="Flavokinase"/>
    <property type="match status" value="1"/>
</dbReference>
<dbReference type="Pfam" id="PF06574">
    <property type="entry name" value="FAD_syn"/>
    <property type="match status" value="1"/>
</dbReference>
<dbReference type="Proteomes" id="UP000184335">
    <property type="component" value="Unassembled WGS sequence"/>
</dbReference>
<dbReference type="NCBIfam" id="NF004160">
    <property type="entry name" value="PRK05627.1-3"/>
    <property type="match status" value="1"/>
</dbReference>
<organism evidence="17 18">
    <name type="scientific">Cruoricaptor ignavus</name>
    <dbReference type="NCBI Taxonomy" id="1118202"/>
    <lineage>
        <taxon>Bacteria</taxon>
        <taxon>Pseudomonadati</taxon>
        <taxon>Bacteroidota</taxon>
        <taxon>Flavobacteriia</taxon>
        <taxon>Flavobacteriales</taxon>
        <taxon>Weeksellaceae</taxon>
        <taxon>Cruoricaptor</taxon>
    </lineage>
</organism>
<dbReference type="PANTHER" id="PTHR22749:SF6">
    <property type="entry name" value="RIBOFLAVIN KINASE"/>
    <property type="match status" value="1"/>
</dbReference>
<keyword evidence="9 15" id="KW-0418">Kinase</keyword>
<dbReference type="GO" id="GO:0009231">
    <property type="term" value="P:riboflavin biosynthetic process"/>
    <property type="evidence" value="ECO:0007669"/>
    <property type="project" value="InterPro"/>
</dbReference>
<evidence type="ECO:0000256" key="3">
    <source>
        <dbReference type="ARBA" id="ARBA00005201"/>
    </source>
</evidence>
<name>A0A1M6GUR7_9FLAO</name>
<protein>
    <recommendedName>
        <fullName evidence="15">Riboflavin biosynthesis protein</fullName>
    </recommendedName>
    <domain>
        <recommendedName>
            <fullName evidence="15">Riboflavin kinase</fullName>
            <ecNumber evidence="15">2.7.1.26</ecNumber>
        </recommendedName>
        <alternativeName>
            <fullName evidence="15">Flavokinase</fullName>
        </alternativeName>
    </domain>
    <domain>
        <recommendedName>
            <fullName evidence="15">FMN adenylyltransferase</fullName>
            <ecNumber evidence="15">2.7.7.2</ecNumber>
        </recommendedName>
        <alternativeName>
            <fullName evidence="15">FAD pyrophosphorylase</fullName>
        </alternativeName>
        <alternativeName>
            <fullName evidence="15">FAD synthase</fullName>
        </alternativeName>
    </domain>
</protein>
<evidence type="ECO:0000256" key="5">
    <source>
        <dbReference type="ARBA" id="ARBA00022643"/>
    </source>
</evidence>
<keyword evidence="12" id="KW-0511">Multifunctional enzyme</keyword>
<dbReference type="NCBIfam" id="NF004162">
    <property type="entry name" value="PRK05627.1-5"/>
    <property type="match status" value="1"/>
</dbReference>
<feature type="domain" description="Riboflavin kinase" evidence="16">
    <location>
        <begin position="184"/>
        <end position="308"/>
    </location>
</feature>
<dbReference type="Gene3D" id="2.40.30.30">
    <property type="entry name" value="Riboflavin kinase-like"/>
    <property type="match status" value="1"/>
</dbReference>
<evidence type="ECO:0000313" key="17">
    <source>
        <dbReference type="EMBL" id="SHJ13728.1"/>
    </source>
</evidence>
<evidence type="ECO:0000256" key="7">
    <source>
        <dbReference type="ARBA" id="ARBA00022695"/>
    </source>
</evidence>
<evidence type="ECO:0000256" key="10">
    <source>
        <dbReference type="ARBA" id="ARBA00022827"/>
    </source>
</evidence>
<keyword evidence="7 15" id="KW-0548">Nucleotidyltransferase</keyword>
<dbReference type="GO" id="GO:0008531">
    <property type="term" value="F:riboflavin kinase activity"/>
    <property type="evidence" value="ECO:0007669"/>
    <property type="project" value="UniProtKB-UniRule"/>
</dbReference>
<dbReference type="EC" id="2.7.1.26" evidence="15"/>
<keyword evidence="18" id="KW-1185">Reference proteome</keyword>
<keyword evidence="11 15" id="KW-0067">ATP-binding</keyword>
<dbReference type="UniPathway" id="UPA00276">
    <property type="reaction ID" value="UER00406"/>
</dbReference>
<comment type="pathway">
    <text evidence="3 15">Cofactor biosynthesis; FMN biosynthesis; FMN from riboflavin (ATP route): step 1/1.</text>
</comment>
<comment type="catalytic activity">
    <reaction evidence="14 15">
        <text>FMN + ATP + H(+) = FAD + diphosphate</text>
        <dbReference type="Rhea" id="RHEA:17237"/>
        <dbReference type="ChEBI" id="CHEBI:15378"/>
        <dbReference type="ChEBI" id="CHEBI:30616"/>
        <dbReference type="ChEBI" id="CHEBI:33019"/>
        <dbReference type="ChEBI" id="CHEBI:57692"/>
        <dbReference type="ChEBI" id="CHEBI:58210"/>
        <dbReference type="EC" id="2.7.7.2"/>
    </reaction>
</comment>
<sequence>MEIIRDLRNYSNTKGLALTIGMFDGVHLGHQQILRQLNDVAKRSSLGSAVLTFWPHPRKFFSADNSFRLLNTPEEKSALLQKFGVENLFIQEFNDDFRNLEAEDFVRKILSDKLNVKHLIIGHDHTFGKNQNGNFDLLKRLAPECGFTTEQIQAIENSENEIIISSTKIRESLQSGNILSANRMLGYAYPLTGRVIHGKKIGRTIGYPTANLEVNPDKLLPKKGAYIVEVFLGEEQHAGMMSIGTNPTVNGQQLTAEVYILNFSGDIYGEDLTVRFRDFLHEEIKFESLEKLIEKLDEDKFRTENFHF</sequence>
<comment type="similarity">
    <text evidence="15">Belongs to the ribF family.</text>
</comment>
<evidence type="ECO:0000256" key="6">
    <source>
        <dbReference type="ARBA" id="ARBA00022679"/>
    </source>
</evidence>
<keyword evidence="8 15" id="KW-0547">Nucleotide-binding</keyword>
<dbReference type="InterPro" id="IPR023468">
    <property type="entry name" value="Riboflavin_kinase"/>
</dbReference>
<evidence type="ECO:0000256" key="8">
    <source>
        <dbReference type="ARBA" id="ARBA00022741"/>
    </source>
</evidence>
<dbReference type="FunFam" id="2.40.30.30:FF:000003">
    <property type="entry name" value="Riboflavin biosynthesis protein"/>
    <property type="match status" value="1"/>
</dbReference>
<dbReference type="GO" id="GO:0009398">
    <property type="term" value="P:FMN biosynthetic process"/>
    <property type="evidence" value="ECO:0007669"/>
    <property type="project" value="UniProtKB-UniRule"/>
</dbReference>
<keyword evidence="5 15" id="KW-0288">FMN</keyword>
<evidence type="ECO:0000313" key="18">
    <source>
        <dbReference type="Proteomes" id="UP000184335"/>
    </source>
</evidence>
<dbReference type="SMART" id="SM00904">
    <property type="entry name" value="Flavokinase"/>
    <property type="match status" value="1"/>
</dbReference>
<dbReference type="InterPro" id="IPR015864">
    <property type="entry name" value="FAD_synthase"/>
</dbReference>
<gene>
    <name evidence="17" type="ORF">SAMN05443429_11035</name>
</gene>
<evidence type="ECO:0000259" key="16">
    <source>
        <dbReference type="SMART" id="SM00904"/>
    </source>
</evidence>
<dbReference type="NCBIfam" id="TIGR00083">
    <property type="entry name" value="ribF"/>
    <property type="match status" value="1"/>
</dbReference>
<evidence type="ECO:0000256" key="1">
    <source>
        <dbReference type="ARBA" id="ARBA00002121"/>
    </source>
</evidence>
<dbReference type="InterPro" id="IPR023465">
    <property type="entry name" value="Riboflavin_kinase_dom_sf"/>
</dbReference>
<dbReference type="SUPFAM" id="SSF52374">
    <property type="entry name" value="Nucleotidylyl transferase"/>
    <property type="match status" value="1"/>
</dbReference>
<dbReference type="AlphaFoldDB" id="A0A1M6GUR7"/>
<dbReference type="EMBL" id="FQYI01000010">
    <property type="protein sequence ID" value="SHJ13728.1"/>
    <property type="molecule type" value="Genomic_DNA"/>
</dbReference>
<evidence type="ECO:0000256" key="13">
    <source>
        <dbReference type="ARBA" id="ARBA00047880"/>
    </source>
</evidence>
<evidence type="ECO:0000256" key="9">
    <source>
        <dbReference type="ARBA" id="ARBA00022777"/>
    </source>
</evidence>
<dbReference type="InterPro" id="IPR014729">
    <property type="entry name" value="Rossmann-like_a/b/a_fold"/>
</dbReference>
<reference evidence="17 18" key="1">
    <citation type="submission" date="2016-11" db="EMBL/GenBank/DDBJ databases">
        <authorList>
            <person name="Jaros S."/>
            <person name="Januszkiewicz K."/>
            <person name="Wedrychowicz H."/>
        </authorList>
    </citation>
    <scope>NUCLEOTIDE SEQUENCE [LARGE SCALE GENOMIC DNA]</scope>
    <source>
        <strain evidence="17 18">DSM 25479</strain>
    </source>
</reference>
<dbReference type="PANTHER" id="PTHR22749">
    <property type="entry name" value="RIBOFLAVIN KINASE/FMN ADENYLYLTRANSFERASE"/>
    <property type="match status" value="1"/>
</dbReference>
<evidence type="ECO:0000256" key="12">
    <source>
        <dbReference type="ARBA" id="ARBA00023268"/>
    </source>
</evidence>
<comment type="pathway">
    <text evidence="2 15">Cofactor biosynthesis; FAD biosynthesis; FAD from FMN: step 1/1.</text>
</comment>
<dbReference type="PIRSF" id="PIRSF004491">
    <property type="entry name" value="FAD_Synth"/>
    <property type="match status" value="1"/>
</dbReference>
<dbReference type="SUPFAM" id="SSF82114">
    <property type="entry name" value="Riboflavin kinase-like"/>
    <property type="match status" value="1"/>
</dbReference>
<dbReference type="Gene3D" id="3.40.50.620">
    <property type="entry name" value="HUPs"/>
    <property type="match status" value="1"/>
</dbReference>
<evidence type="ECO:0000256" key="14">
    <source>
        <dbReference type="ARBA" id="ARBA00049494"/>
    </source>
</evidence>
<accession>A0A1M6GUR7</accession>
<dbReference type="FunFam" id="3.40.50.620:FF:000021">
    <property type="entry name" value="Riboflavin biosynthesis protein"/>
    <property type="match status" value="1"/>
</dbReference>